<keyword evidence="5" id="KW-1185">Reference proteome</keyword>
<dbReference type="InterPro" id="IPR001878">
    <property type="entry name" value="Znf_CCHC"/>
</dbReference>
<dbReference type="AlphaFoldDB" id="A0A671VV73"/>
<protein>
    <recommendedName>
        <fullName evidence="3">CCHC-type domain-containing protein</fullName>
    </recommendedName>
</protein>
<organism evidence="4 5">
    <name type="scientific">Sparus aurata</name>
    <name type="common">Gilthead sea bream</name>
    <dbReference type="NCBI Taxonomy" id="8175"/>
    <lineage>
        <taxon>Eukaryota</taxon>
        <taxon>Metazoa</taxon>
        <taxon>Chordata</taxon>
        <taxon>Craniata</taxon>
        <taxon>Vertebrata</taxon>
        <taxon>Euteleostomi</taxon>
        <taxon>Actinopterygii</taxon>
        <taxon>Neopterygii</taxon>
        <taxon>Teleostei</taxon>
        <taxon>Neoteleostei</taxon>
        <taxon>Acanthomorphata</taxon>
        <taxon>Eupercaria</taxon>
        <taxon>Spariformes</taxon>
        <taxon>Sparidae</taxon>
        <taxon>Sparus</taxon>
    </lineage>
</organism>
<keyword evidence="1" id="KW-0863">Zinc-finger</keyword>
<evidence type="ECO:0000256" key="2">
    <source>
        <dbReference type="SAM" id="MobiDB-lite"/>
    </source>
</evidence>
<evidence type="ECO:0000313" key="4">
    <source>
        <dbReference type="Ensembl" id="ENSSAUP00010028441.1"/>
    </source>
</evidence>
<dbReference type="GO" id="GO:0008270">
    <property type="term" value="F:zinc ion binding"/>
    <property type="evidence" value="ECO:0007669"/>
    <property type="project" value="UniProtKB-KW"/>
</dbReference>
<sequence length="454" mass="51013">MAAAGNVAESGGTMWKGSRPSQSAEERGGRAVEVGGSGANGGAERGDGKEQIIKQRRTKMAETTQHGGRNEGETKRNSKAVEKDDGTEGGKRKEVRNDDIVKKELVINVEIEGNDNITMIELLKAVELTCGRVLGCRTKANKRWELTMSNKRGKERLLDGFKIKNSKIVATELVKDTRVVSLNNDMVVSFINLPVYIEDAPILAKLEEWTRYMKVRFNEQVRSLPYSTKIADGTRFVKVRFNETVQSLPYFVRFNTATGQEHFRVLHDRQVKVCRMCIQPGRIHRECPEFMCHKCGVQGHHVSECVKIIRRCELCHNNLENCVCHNSPLGDESDESRDEEGEDDMECDSGAAEEARTPNTRAERLVKENCKTAIKYSGSTTNLNTYFLRWHGETGEEEASTASTKTPTEIQDLFQPKLTHNSARAKVITASIRLWRCTRWQPVTAAPVGFQVFS</sequence>
<feature type="compositionally biased region" description="Basic and acidic residues" evidence="2">
    <location>
        <begin position="44"/>
        <end position="53"/>
    </location>
</feature>
<dbReference type="PROSITE" id="PS50158">
    <property type="entry name" value="ZF_CCHC"/>
    <property type="match status" value="1"/>
</dbReference>
<reference evidence="4" key="3">
    <citation type="submission" date="2025-09" db="UniProtKB">
        <authorList>
            <consortium name="Ensembl"/>
        </authorList>
    </citation>
    <scope>IDENTIFICATION</scope>
</reference>
<accession>A0A671VV73</accession>
<name>A0A671VV73_SPAAU</name>
<evidence type="ECO:0000313" key="5">
    <source>
        <dbReference type="Proteomes" id="UP000472265"/>
    </source>
</evidence>
<dbReference type="Ensembl" id="ENSSAUT00010029985.1">
    <property type="protein sequence ID" value="ENSSAUP00010028441.1"/>
    <property type="gene ID" value="ENSSAUG00010012250.1"/>
</dbReference>
<dbReference type="InParanoid" id="A0A671VV73"/>
<evidence type="ECO:0000256" key="1">
    <source>
        <dbReference type="PROSITE-ProRule" id="PRU00047"/>
    </source>
</evidence>
<dbReference type="Proteomes" id="UP000472265">
    <property type="component" value="Chromosome 22"/>
</dbReference>
<keyword evidence="1" id="KW-0862">Zinc</keyword>
<reference evidence="4" key="1">
    <citation type="submission" date="2021-04" db="EMBL/GenBank/DDBJ databases">
        <authorList>
            <consortium name="Wellcome Sanger Institute Data Sharing"/>
        </authorList>
    </citation>
    <scope>NUCLEOTIDE SEQUENCE [LARGE SCALE GENOMIC DNA]</scope>
</reference>
<feature type="region of interest" description="Disordered" evidence="2">
    <location>
        <begin position="1"/>
        <end position="93"/>
    </location>
</feature>
<evidence type="ECO:0000259" key="3">
    <source>
        <dbReference type="PROSITE" id="PS50158"/>
    </source>
</evidence>
<dbReference type="GeneTree" id="ENSGT01100000263588"/>
<keyword evidence="1" id="KW-0479">Metal-binding</keyword>
<feature type="domain" description="CCHC-type" evidence="3">
    <location>
        <begin position="292"/>
        <end position="305"/>
    </location>
</feature>
<feature type="compositionally biased region" description="Acidic residues" evidence="2">
    <location>
        <begin position="331"/>
        <end position="347"/>
    </location>
</feature>
<feature type="region of interest" description="Disordered" evidence="2">
    <location>
        <begin position="330"/>
        <end position="360"/>
    </location>
</feature>
<reference evidence="4" key="2">
    <citation type="submission" date="2025-08" db="UniProtKB">
        <authorList>
            <consortium name="Ensembl"/>
        </authorList>
    </citation>
    <scope>IDENTIFICATION</scope>
</reference>
<feature type="compositionally biased region" description="Basic and acidic residues" evidence="2">
    <location>
        <begin position="68"/>
        <end position="93"/>
    </location>
</feature>
<dbReference type="GO" id="GO:0003676">
    <property type="term" value="F:nucleic acid binding"/>
    <property type="evidence" value="ECO:0007669"/>
    <property type="project" value="InterPro"/>
</dbReference>
<proteinExistence type="predicted"/>